<keyword evidence="2 4" id="KW-0863">Zinc-finger</keyword>
<reference evidence="7" key="2">
    <citation type="submission" date="2025-08" db="UniProtKB">
        <authorList>
            <consortium name="RefSeq"/>
        </authorList>
    </citation>
    <scope>IDENTIFICATION</scope>
    <source>
        <tissue evidence="7">Leaf</tissue>
    </source>
</reference>
<dbReference type="GeneID" id="116203631"/>
<dbReference type="OrthoDB" id="8062037at2759"/>
<evidence type="ECO:0000256" key="4">
    <source>
        <dbReference type="PROSITE-ProRule" id="PRU00175"/>
    </source>
</evidence>
<sequence>MGFPIGYSEIFVPTIFLHTLSILGLIRNLISSLFHFLGLPDLIEPDFVFPEAQNRLPNADTQAPMSAILIRELLPVVKFESLADPPESCAVCLHEFDRGEEIRWLRNCRHVFHTGCLDRWIDCDQKTCPLCRTQFVPDDMREEFCQQLWAASGVGSSLDSSCCGANAELPSCCPMFCPALECSLYVLLIFLIVSFRSAEFT</sequence>
<dbReference type="PROSITE" id="PS50089">
    <property type="entry name" value="ZF_RING_2"/>
    <property type="match status" value="1"/>
</dbReference>
<keyword evidence="3" id="KW-0862">Zinc</keyword>
<dbReference type="PANTHER" id="PTHR45969">
    <property type="entry name" value="RING ZINC FINGER PROTEIN-RELATED"/>
    <property type="match status" value="1"/>
</dbReference>
<dbReference type="PANTHER" id="PTHR45969:SF10">
    <property type="entry name" value="BRASSINOSTEROID-RESPONSIVE RING PROTEIN 1"/>
    <property type="match status" value="1"/>
</dbReference>
<evidence type="ECO:0000259" key="5">
    <source>
        <dbReference type="PROSITE" id="PS50089"/>
    </source>
</evidence>
<dbReference type="SUPFAM" id="SSF57850">
    <property type="entry name" value="RING/U-box"/>
    <property type="match status" value="1"/>
</dbReference>
<name>A0A6P8D9U1_PUNGR</name>
<keyword evidence="6" id="KW-1185">Reference proteome</keyword>
<evidence type="ECO:0000256" key="1">
    <source>
        <dbReference type="ARBA" id="ARBA00022723"/>
    </source>
</evidence>
<dbReference type="AlphaFoldDB" id="A0A6P8D9U1"/>
<feature type="domain" description="RING-type" evidence="5">
    <location>
        <begin position="89"/>
        <end position="132"/>
    </location>
</feature>
<dbReference type="InterPro" id="IPR001841">
    <property type="entry name" value="Znf_RING"/>
</dbReference>
<dbReference type="GO" id="GO:0008270">
    <property type="term" value="F:zinc ion binding"/>
    <property type="evidence" value="ECO:0007669"/>
    <property type="project" value="UniProtKB-KW"/>
</dbReference>
<keyword evidence="1" id="KW-0479">Metal-binding</keyword>
<evidence type="ECO:0000256" key="3">
    <source>
        <dbReference type="ARBA" id="ARBA00022833"/>
    </source>
</evidence>
<evidence type="ECO:0000313" key="6">
    <source>
        <dbReference type="Proteomes" id="UP000515151"/>
    </source>
</evidence>
<dbReference type="InterPro" id="IPR013083">
    <property type="entry name" value="Znf_RING/FYVE/PHD"/>
</dbReference>
<dbReference type="Proteomes" id="UP000515151">
    <property type="component" value="Chromosome 4"/>
</dbReference>
<dbReference type="SMART" id="SM00184">
    <property type="entry name" value="RING"/>
    <property type="match status" value="1"/>
</dbReference>
<evidence type="ECO:0000256" key="2">
    <source>
        <dbReference type="ARBA" id="ARBA00022771"/>
    </source>
</evidence>
<proteinExistence type="predicted"/>
<dbReference type="Pfam" id="PF13639">
    <property type="entry name" value="zf-RING_2"/>
    <property type="match status" value="1"/>
</dbReference>
<gene>
    <name evidence="7" type="primary">LOC116203631</name>
</gene>
<accession>A0A6P8D9U1</accession>
<dbReference type="RefSeq" id="XP_031391309.1">
    <property type="nucleotide sequence ID" value="XM_031535449.1"/>
</dbReference>
<dbReference type="GO" id="GO:0061630">
    <property type="term" value="F:ubiquitin protein ligase activity"/>
    <property type="evidence" value="ECO:0007669"/>
    <property type="project" value="TreeGrafter"/>
</dbReference>
<dbReference type="GO" id="GO:0016567">
    <property type="term" value="P:protein ubiquitination"/>
    <property type="evidence" value="ECO:0007669"/>
    <property type="project" value="TreeGrafter"/>
</dbReference>
<evidence type="ECO:0000313" key="7">
    <source>
        <dbReference type="RefSeq" id="XP_031391309.1"/>
    </source>
</evidence>
<reference evidence="6" key="1">
    <citation type="journal article" date="2020" name="Plant Biotechnol. J.">
        <title>The pomegranate (Punica granatum L.) draft genome dissects genetic divergence between soft- and hard-seeded cultivars.</title>
        <authorList>
            <person name="Luo X."/>
            <person name="Li H."/>
            <person name="Wu Z."/>
            <person name="Yao W."/>
            <person name="Zhao P."/>
            <person name="Cao D."/>
            <person name="Yu H."/>
            <person name="Li K."/>
            <person name="Poudel K."/>
            <person name="Zhao D."/>
            <person name="Zhang F."/>
            <person name="Xia X."/>
            <person name="Chen L."/>
            <person name="Wang Q."/>
            <person name="Jing D."/>
            <person name="Cao S."/>
        </authorList>
    </citation>
    <scope>NUCLEOTIDE SEQUENCE [LARGE SCALE GENOMIC DNA]</scope>
    <source>
        <strain evidence="6">cv. Tunisia</strain>
    </source>
</reference>
<protein>
    <submittedName>
        <fullName evidence="7">E3 ubiquitin-protein ligase RHA1B-like isoform X1</fullName>
    </submittedName>
</protein>
<organism evidence="6 7">
    <name type="scientific">Punica granatum</name>
    <name type="common">Pomegranate</name>
    <dbReference type="NCBI Taxonomy" id="22663"/>
    <lineage>
        <taxon>Eukaryota</taxon>
        <taxon>Viridiplantae</taxon>
        <taxon>Streptophyta</taxon>
        <taxon>Embryophyta</taxon>
        <taxon>Tracheophyta</taxon>
        <taxon>Spermatophyta</taxon>
        <taxon>Magnoliopsida</taxon>
        <taxon>eudicotyledons</taxon>
        <taxon>Gunneridae</taxon>
        <taxon>Pentapetalae</taxon>
        <taxon>rosids</taxon>
        <taxon>malvids</taxon>
        <taxon>Myrtales</taxon>
        <taxon>Lythraceae</taxon>
        <taxon>Punica</taxon>
    </lineage>
</organism>
<dbReference type="Gene3D" id="3.30.40.10">
    <property type="entry name" value="Zinc/RING finger domain, C3HC4 (zinc finger)"/>
    <property type="match status" value="1"/>
</dbReference>